<dbReference type="PANTHER" id="PTHR13374:SF3">
    <property type="entry name" value="DET1 HOMOLOG"/>
    <property type="match status" value="1"/>
</dbReference>
<evidence type="ECO:0000313" key="1">
    <source>
        <dbReference type="EnsemblMetazoa" id="CLYHEMP013347.2"/>
    </source>
</evidence>
<protein>
    <recommendedName>
        <fullName evidence="3">DET1 homolog</fullName>
    </recommendedName>
</protein>
<dbReference type="PANTHER" id="PTHR13374">
    <property type="entry name" value="DET1 HOMOLOG DE-ETIOLATED-1 HOMOLOG"/>
    <property type="match status" value="1"/>
</dbReference>
<dbReference type="GO" id="GO:0005634">
    <property type="term" value="C:nucleus"/>
    <property type="evidence" value="ECO:0007669"/>
    <property type="project" value="TreeGrafter"/>
</dbReference>
<dbReference type="InterPro" id="IPR019138">
    <property type="entry name" value="De-etiolated_protein_1_Det1"/>
</dbReference>
<dbReference type="EnsemblMetazoa" id="CLYHEMT013347.2">
    <property type="protein sequence ID" value="CLYHEMP013347.2"/>
    <property type="gene ID" value="CLYHEMG013347"/>
</dbReference>
<reference evidence="1" key="1">
    <citation type="submission" date="2021-01" db="UniProtKB">
        <authorList>
            <consortium name="EnsemblMetazoa"/>
        </authorList>
    </citation>
    <scope>IDENTIFICATION</scope>
</reference>
<accession>A0A7M5WUU5</accession>
<dbReference type="GO" id="GO:0031625">
    <property type="term" value="F:ubiquitin protein ligase binding"/>
    <property type="evidence" value="ECO:0007669"/>
    <property type="project" value="TreeGrafter"/>
</dbReference>
<dbReference type="GO" id="GO:0016567">
    <property type="term" value="P:protein ubiquitination"/>
    <property type="evidence" value="ECO:0007669"/>
    <property type="project" value="TreeGrafter"/>
</dbReference>
<keyword evidence="2" id="KW-1185">Reference proteome</keyword>
<proteinExistence type="predicted"/>
<dbReference type="GO" id="GO:0031461">
    <property type="term" value="C:cullin-RING ubiquitin ligase complex"/>
    <property type="evidence" value="ECO:0007669"/>
    <property type="project" value="TreeGrafter"/>
</dbReference>
<name>A0A7M5WUU5_9CNID</name>
<dbReference type="SUPFAM" id="SSF82171">
    <property type="entry name" value="DPP6 N-terminal domain-like"/>
    <property type="match status" value="1"/>
</dbReference>
<dbReference type="Proteomes" id="UP000594262">
    <property type="component" value="Unplaced"/>
</dbReference>
<evidence type="ECO:0000313" key="2">
    <source>
        <dbReference type="Proteomes" id="UP000594262"/>
    </source>
</evidence>
<dbReference type="GO" id="GO:1990756">
    <property type="term" value="F:ubiquitin-like ligase-substrate adaptor activity"/>
    <property type="evidence" value="ECO:0007669"/>
    <property type="project" value="TreeGrafter"/>
</dbReference>
<dbReference type="Pfam" id="PF09737">
    <property type="entry name" value="Det1"/>
    <property type="match status" value="1"/>
</dbReference>
<dbReference type="OrthoDB" id="6020978at2759"/>
<evidence type="ECO:0008006" key="3">
    <source>
        <dbReference type="Google" id="ProtNLM"/>
    </source>
</evidence>
<dbReference type="GO" id="GO:0032436">
    <property type="term" value="P:positive regulation of proteasomal ubiquitin-dependent protein catabolic process"/>
    <property type="evidence" value="ECO:0007669"/>
    <property type="project" value="TreeGrafter"/>
</dbReference>
<sequence>MKQTNKSINMPVEEEKDDYFEFRDDMYKRRSAANHNIIKKLMHRQIISPKPNTHCQQARSFCLNVFPNFTVVDVEKPPCFLRKFSPDGRHFVAFSRDQSSIEIYEFKGPSAVEHLLHKACQGNREEITNLKTNMFENFFRKKAVVTVTQFGEHLNRECSLFTDDGKYVIVGSASSIPEDSHPLFFDIYQNNESVTPNNRSPLENYSVHIVDLYYGRLQDSRSFKCDKIVLPHNQGIYLYKDTLAVLSVQHQTIHIFKVTSEGYFVDVRKIGRFCYEDDAITVNRLPEMQAVRPFRDKFFNSLKHRLLTYLFNLSVSEGTREAVRRYYQYFDQFKNLRVWKMQLLDELHLLLRYATEDVVTLKPSDPNSLNSFYAIYNMETTEVIAVFENSSEVFLEIFEQFNDYFRNALPCQVEQFTCSTSSNIHARHNQRRFKSTIVNAKYGGHKEAVKRLLAQLPICAQSFSSSPYLDLSLFSYDDKWVSVMERPKNCGDHPIKFYCRETGLMKYKIYAGVHGRPMPPSTRRLVAFTFHPFYPFAISVQRNNADYVLNFHLRHFTGTEHDSV</sequence>
<dbReference type="AlphaFoldDB" id="A0A7M5WUU5"/>
<organism evidence="1 2">
    <name type="scientific">Clytia hemisphaerica</name>
    <dbReference type="NCBI Taxonomy" id="252671"/>
    <lineage>
        <taxon>Eukaryota</taxon>
        <taxon>Metazoa</taxon>
        <taxon>Cnidaria</taxon>
        <taxon>Hydrozoa</taxon>
        <taxon>Hydroidolina</taxon>
        <taxon>Leptothecata</taxon>
        <taxon>Obeliida</taxon>
        <taxon>Clytiidae</taxon>
        <taxon>Clytia</taxon>
    </lineage>
</organism>